<reference evidence="1 2" key="1">
    <citation type="submission" date="2010-06" db="EMBL/GenBank/DDBJ databases">
        <title>Complete sequence plasmid of Methanohalobium evestigatum Z-7303.</title>
        <authorList>
            <consortium name="US DOE Joint Genome Institute"/>
            <person name="Lucas S."/>
            <person name="Copeland A."/>
            <person name="Lapidus A."/>
            <person name="Cheng J.-F."/>
            <person name="Bruce D."/>
            <person name="Goodwin L."/>
            <person name="Pitluck S."/>
            <person name="Saunders E."/>
            <person name="Detter J.C."/>
            <person name="Han C."/>
            <person name="Tapia R."/>
            <person name="Land M."/>
            <person name="Hauser L."/>
            <person name="Kyrpides N."/>
            <person name="Mikhailova N."/>
            <person name="Sieprawska-Lupa M."/>
            <person name="Whitman W.B."/>
            <person name="Anderson I."/>
            <person name="Woyke T."/>
        </authorList>
    </citation>
    <scope>NUCLEOTIDE SEQUENCE [LARGE SCALE GENOMIC DNA]</scope>
    <source>
        <strain evidence="2">ATCC BAA-1072 / DSM 3721 / NBRC 107634 / OCM 161 / Z-7303</strain>
        <plasmid evidence="2">Plasmid pMETEV01</plasmid>
    </source>
</reference>
<evidence type="ECO:0000313" key="2">
    <source>
        <dbReference type="Proteomes" id="UP000000391"/>
    </source>
</evidence>
<name>D7EC17_METEZ</name>
<dbReference type="Proteomes" id="UP000000391">
    <property type="component" value="Plasmid pMETEV01"/>
</dbReference>
<dbReference type="AlphaFoldDB" id="D7EC17"/>
<organism evidence="1 2">
    <name type="scientific">Methanohalobium evestigatum (strain ATCC BAA-1072 / DSM 3721 / NBRC 107634 / OCM 161 / Z-7303)</name>
    <dbReference type="NCBI Taxonomy" id="644295"/>
    <lineage>
        <taxon>Archaea</taxon>
        <taxon>Methanobacteriati</taxon>
        <taxon>Methanobacteriota</taxon>
        <taxon>Stenosarchaea group</taxon>
        <taxon>Methanomicrobia</taxon>
        <taxon>Methanosarcinales</taxon>
        <taxon>Methanosarcinaceae</taxon>
        <taxon>Methanohalobium</taxon>
    </lineage>
</organism>
<evidence type="ECO:0008006" key="3">
    <source>
        <dbReference type="Google" id="ProtNLM"/>
    </source>
</evidence>
<proteinExistence type="predicted"/>
<accession>D7EC17</accession>
<gene>
    <name evidence="1" type="ordered locus">Metev_2327</name>
</gene>
<protein>
    <recommendedName>
        <fullName evidence="3">Archaeal Type IV pilin N-terminal domain-containing protein</fullName>
    </recommendedName>
</protein>
<dbReference type="KEGG" id="mev:Metev_2327"/>
<keyword evidence="2" id="KW-1185">Reference proteome</keyword>
<dbReference type="HOGENOM" id="CLU_1192600_0_0_2"/>
<sequence>MVAITVILAAVLGESLFGLGITSKLTEPKDQLVFDNTQVLLGVEYRSWDGSGGTENNGDIDHVYMDYQHGPVIDGQEIGSIILRWSGTDGKGGELRFVNPRYFDEETKQKYHDGDVGEFCTGNLQPGDRLVINMVHNKGQSGGKTNPEDIGVQYVESNWNQVDIVGKDPLFRTNGRYPIEFDGNRIIQEGDNVEVTILGPDHFSIIAQVDSEALNYKEKAKIVDNPEC</sequence>
<geneLocation type="plasmid" evidence="1 2">
    <name>pMETEV01</name>
</geneLocation>
<keyword evidence="1" id="KW-0614">Plasmid</keyword>
<dbReference type="EMBL" id="CP002070">
    <property type="protein sequence ID" value="ADI75139.1"/>
    <property type="molecule type" value="Genomic_DNA"/>
</dbReference>
<evidence type="ECO:0000313" key="1">
    <source>
        <dbReference type="EMBL" id="ADI75139.1"/>
    </source>
</evidence>